<evidence type="ECO:0000256" key="5">
    <source>
        <dbReference type="ARBA" id="ARBA00023128"/>
    </source>
</evidence>
<evidence type="ECO:0000256" key="4">
    <source>
        <dbReference type="ARBA" id="ARBA00022946"/>
    </source>
</evidence>
<keyword evidence="5" id="KW-0496">Mitochondrion</keyword>
<evidence type="ECO:0000256" key="3">
    <source>
        <dbReference type="ARBA" id="ARBA00022792"/>
    </source>
</evidence>
<evidence type="ECO:0000256" key="6">
    <source>
        <dbReference type="ARBA" id="ARBA00023136"/>
    </source>
</evidence>
<comment type="caution">
    <text evidence="9">The sequence shown here is derived from an EMBL/GenBank/DDBJ whole genome shotgun (WGS) entry which is preliminary data.</text>
</comment>
<organism evidence="9 10">
    <name type="scientific">Drosophila rubida</name>
    <dbReference type="NCBI Taxonomy" id="30044"/>
    <lineage>
        <taxon>Eukaryota</taxon>
        <taxon>Metazoa</taxon>
        <taxon>Ecdysozoa</taxon>
        <taxon>Arthropoda</taxon>
        <taxon>Hexapoda</taxon>
        <taxon>Insecta</taxon>
        <taxon>Pterygota</taxon>
        <taxon>Neoptera</taxon>
        <taxon>Endopterygota</taxon>
        <taxon>Diptera</taxon>
        <taxon>Brachycera</taxon>
        <taxon>Muscomorpha</taxon>
        <taxon>Ephydroidea</taxon>
        <taxon>Drosophilidae</taxon>
        <taxon>Drosophila</taxon>
    </lineage>
</organism>
<dbReference type="EMBL" id="JAJJHW010000824">
    <property type="protein sequence ID" value="KAH8381641.1"/>
    <property type="molecule type" value="Genomic_DNA"/>
</dbReference>
<dbReference type="Proteomes" id="UP001200034">
    <property type="component" value="Unassembled WGS sequence"/>
</dbReference>
<dbReference type="GO" id="GO:0002082">
    <property type="term" value="P:regulation of oxidative phosphorylation"/>
    <property type="evidence" value="ECO:0007669"/>
    <property type="project" value="TreeGrafter"/>
</dbReference>
<dbReference type="GO" id="GO:0005743">
    <property type="term" value="C:mitochondrial inner membrane"/>
    <property type="evidence" value="ECO:0007669"/>
    <property type="project" value="UniProtKB-SubCell"/>
</dbReference>
<keyword evidence="10" id="KW-1185">Reference proteome</keyword>
<dbReference type="GO" id="GO:0006123">
    <property type="term" value="P:mitochondrial electron transport, cytochrome c to oxygen"/>
    <property type="evidence" value="ECO:0007669"/>
    <property type="project" value="InterPro"/>
</dbReference>
<accession>A0AAD4K7K0</accession>
<dbReference type="PANTHER" id="PTHR10510:SF13">
    <property type="entry name" value="CYTOCHROME C OXIDASE SUBUNIT 7A-LIKE-RELATED"/>
    <property type="match status" value="1"/>
</dbReference>
<keyword evidence="3" id="KW-0999">Mitochondrion inner membrane</keyword>
<gene>
    <name evidence="9" type="ORF">KR093_010241</name>
</gene>
<dbReference type="GO" id="GO:0045277">
    <property type="term" value="C:respiratory chain complex IV"/>
    <property type="evidence" value="ECO:0007669"/>
    <property type="project" value="InterPro"/>
</dbReference>
<keyword evidence="8" id="KW-1133">Transmembrane helix</keyword>
<protein>
    <recommendedName>
        <fullName evidence="11">Cytochrome c oxidase subunit 7A1, mitochondrial</fullName>
    </recommendedName>
</protein>
<feature type="transmembrane region" description="Helical" evidence="8">
    <location>
        <begin position="52"/>
        <end position="77"/>
    </location>
</feature>
<dbReference type="SUPFAM" id="SSF81419">
    <property type="entry name" value="Mitochondrial cytochrome c oxidase subunit VIIa"/>
    <property type="match status" value="1"/>
</dbReference>
<evidence type="ECO:0008006" key="11">
    <source>
        <dbReference type="Google" id="ProtNLM"/>
    </source>
</evidence>
<dbReference type="FunFam" id="4.10.91.10:FF:000001">
    <property type="entry name" value="Cytochrome c oxidase subunit 7A1, mitochondrial"/>
    <property type="match status" value="1"/>
</dbReference>
<proteinExistence type="inferred from homology"/>
<sequence length="78" mass="8379">MLIASRSLQPSPQVRRASGAGKLPPKMAKLQKQYQVDNGLPVFLKGGPLDNILYRGTVGLSILGLVGDLWLFAGYIIA</sequence>
<keyword evidence="6 8" id="KW-0472">Membrane</keyword>
<comment type="subcellular location">
    <subcellularLocation>
        <location evidence="1">Mitochondrion inner membrane</location>
    </subcellularLocation>
</comment>
<name>A0AAD4K7K0_9MUSC</name>
<evidence type="ECO:0000256" key="2">
    <source>
        <dbReference type="ARBA" id="ARBA00009331"/>
    </source>
</evidence>
<dbReference type="InterPro" id="IPR003177">
    <property type="entry name" value="Cytc_oxidase_su7a_met"/>
</dbReference>
<feature type="region of interest" description="Disordered" evidence="7">
    <location>
        <begin position="1"/>
        <end position="25"/>
    </location>
</feature>
<evidence type="ECO:0000313" key="10">
    <source>
        <dbReference type="Proteomes" id="UP001200034"/>
    </source>
</evidence>
<dbReference type="PANTHER" id="PTHR10510">
    <property type="entry name" value="CYTOCHROME C OXIDASE POLYPEPTIDE 7A"/>
    <property type="match status" value="1"/>
</dbReference>
<evidence type="ECO:0000256" key="7">
    <source>
        <dbReference type="SAM" id="MobiDB-lite"/>
    </source>
</evidence>
<dbReference type="InterPro" id="IPR036539">
    <property type="entry name" value="Cyt_c_oxidase_su7a_sf"/>
</dbReference>
<dbReference type="Gene3D" id="4.10.91.10">
    <property type="entry name" value="Cytochrome c oxidase, subunit VIIa"/>
    <property type="match status" value="1"/>
</dbReference>
<evidence type="ECO:0000313" key="9">
    <source>
        <dbReference type="EMBL" id="KAH8381641.1"/>
    </source>
</evidence>
<evidence type="ECO:0000256" key="1">
    <source>
        <dbReference type="ARBA" id="ARBA00004273"/>
    </source>
</evidence>
<feature type="compositionally biased region" description="Polar residues" evidence="7">
    <location>
        <begin position="1"/>
        <end position="12"/>
    </location>
</feature>
<evidence type="ECO:0000256" key="8">
    <source>
        <dbReference type="SAM" id="Phobius"/>
    </source>
</evidence>
<keyword evidence="4" id="KW-0809">Transit peptide</keyword>
<keyword evidence="8" id="KW-0812">Transmembrane</keyword>
<dbReference type="GO" id="GO:0097250">
    <property type="term" value="P:mitochondrial respirasome assembly"/>
    <property type="evidence" value="ECO:0007669"/>
    <property type="project" value="TreeGrafter"/>
</dbReference>
<comment type="similarity">
    <text evidence="2">Belongs to the cytochrome c oxidase VIIa family.</text>
</comment>
<reference evidence="9" key="1">
    <citation type="journal article" date="2021" name="Mol. Ecol. Resour.">
        <title>Phylogenomic analyses of the genus Drosophila reveals genomic signals of climate adaptation.</title>
        <authorList>
            <person name="Li F."/>
            <person name="Rane R.V."/>
            <person name="Luria V."/>
            <person name="Xiong Z."/>
            <person name="Chen J."/>
            <person name="Li Z."/>
            <person name="Catullo R.A."/>
            <person name="Griffin P.C."/>
            <person name="Schiffer M."/>
            <person name="Pearce S."/>
            <person name="Lee S.F."/>
            <person name="McElroy K."/>
            <person name="Stocker A."/>
            <person name="Shirriffs J."/>
            <person name="Cockerell F."/>
            <person name="Coppin C."/>
            <person name="Sgro C.M."/>
            <person name="Karger A."/>
            <person name="Cain J.W."/>
            <person name="Weber J.A."/>
            <person name="Santpere G."/>
            <person name="Kirschner M.W."/>
            <person name="Hoffmann A.A."/>
            <person name="Oakeshott J.G."/>
            <person name="Zhang G."/>
        </authorList>
    </citation>
    <scope>NUCLEOTIDE SEQUENCE</scope>
    <source>
        <strain evidence="9">BGI-SZ-2011g</strain>
    </source>
</reference>
<dbReference type="AlphaFoldDB" id="A0AAD4K7K0"/>